<dbReference type="PANTHER" id="PTHR45947:SF3">
    <property type="entry name" value="SULFOQUINOVOSYL TRANSFERASE SQD2"/>
    <property type="match status" value="1"/>
</dbReference>
<dbReference type="CDD" id="cd03814">
    <property type="entry name" value="GT4-like"/>
    <property type="match status" value="1"/>
</dbReference>
<evidence type="ECO:0000313" key="3">
    <source>
        <dbReference type="EMBL" id="OZC04287.1"/>
    </source>
</evidence>
<feature type="domain" description="Glycosyltransferase subfamily 4-like N-terminal" evidence="2">
    <location>
        <begin position="35"/>
        <end position="200"/>
    </location>
</feature>
<protein>
    <recommendedName>
        <fullName evidence="5">Glycosyl transferase family 1</fullName>
    </recommendedName>
</protein>
<comment type="caution">
    <text evidence="3">The sequence shown here is derived from an EMBL/GenBank/DDBJ whole genome shotgun (WGS) entry which is preliminary data.</text>
</comment>
<evidence type="ECO:0000259" key="1">
    <source>
        <dbReference type="Pfam" id="PF00534"/>
    </source>
</evidence>
<name>A0A259U366_9BACT</name>
<keyword evidence="4" id="KW-1185">Reference proteome</keyword>
<evidence type="ECO:0008006" key="5">
    <source>
        <dbReference type="Google" id="ProtNLM"/>
    </source>
</evidence>
<dbReference type="InterPro" id="IPR001296">
    <property type="entry name" value="Glyco_trans_1"/>
</dbReference>
<gene>
    <name evidence="3" type="ORF">BSZ36_15640</name>
</gene>
<accession>A0A259U366</accession>
<dbReference type="InterPro" id="IPR028098">
    <property type="entry name" value="Glyco_trans_4-like_N"/>
</dbReference>
<dbReference type="PANTHER" id="PTHR45947">
    <property type="entry name" value="SULFOQUINOVOSYL TRANSFERASE SQD2"/>
    <property type="match status" value="1"/>
</dbReference>
<sequence length="396" mass="43514">MVRFGPAPLPSPVPDARGPLRIALFTGNYHHVEDGVSRTLNRLVRYLLAQSHEVLIIGPTVPDPPMEHAGTLVPVPSVSIPTRPEYQFTTGFPSDVKWKVRHWKPDVVHIATPDRLGFAALKWAEREGLPIVSSYHTHFPSYLGYYHAGALEPLLWRLARRFYNRVGEVFVPTPSMADVLREHGITAPIELWPRGVETDRFTPEARSSLWREAKGFSEDEIVITFVSRLVKEKSVDVYADVVNRLRARGLPVRGLVVGSGPEREAMEARAPDAVFTGHLGGEEIAAAYASSDIFLFPSETETFGNVTLEAMASGLPAVCADAVGSSSLVVDGETGFLCPPRDVDAFTNATARLVEDPALRQRLGAAARERALTYDWDAILGRLADRYRAAASGEAR</sequence>
<dbReference type="InterPro" id="IPR050194">
    <property type="entry name" value="Glycosyltransferase_grp1"/>
</dbReference>
<evidence type="ECO:0000313" key="4">
    <source>
        <dbReference type="Proteomes" id="UP000216446"/>
    </source>
</evidence>
<evidence type="ECO:0000259" key="2">
    <source>
        <dbReference type="Pfam" id="PF13439"/>
    </source>
</evidence>
<organism evidence="3 4">
    <name type="scientific">Rubricoccus marinus</name>
    <dbReference type="NCBI Taxonomy" id="716817"/>
    <lineage>
        <taxon>Bacteria</taxon>
        <taxon>Pseudomonadati</taxon>
        <taxon>Rhodothermota</taxon>
        <taxon>Rhodothermia</taxon>
        <taxon>Rhodothermales</taxon>
        <taxon>Rubricoccaceae</taxon>
        <taxon>Rubricoccus</taxon>
    </lineage>
</organism>
<dbReference type="AlphaFoldDB" id="A0A259U366"/>
<dbReference type="SUPFAM" id="SSF53756">
    <property type="entry name" value="UDP-Glycosyltransferase/glycogen phosphorylase"/>
    <property type="match status" value="1"/>
</dbReference>
<dbReference type="Gene3D" id="3.40.50.2000">
    <property type="entry name" value="Glycogen Phosphorylase B"/>
    <property type="match status" value="2"/>
</dbReference>
<feature type="domain" description="Glycosyl transferase family 1" evidence="1">
    <location>
        <begin position="210"/>
        <end position="370"/>
    </location>
</feature>
<dbReference type="Pfam" id="PF13439">
    <property type="entry name" value="Glyco_transf_4"/>
    <property type="match status" value="1"/>
</dbReference>
<dbReference type="EMBL" id="MQWB01000001">
    <property type="protein sequence ID" value="OZC04287.1"/>
    <property type="molecule type" value="Genomic_DNA"/>
</dbReference>
<dbReference type="Proteomes" id="UP000216446">
    <property type="component" value="Unassembled WGS sequence"/>
</dbReference>
<dbReference type="InParanoid" id="A0A259U366"/>
<dbReference type="GO" id="GO:0016757">
    <property type="term" value="F:glycosyltransferase activity"/>
    <property type="evidence" value="ECO:0007669"/>
    <property type="project" value="InterPro"/>
</dbReference>
<reference evidence="3 4" key="1">
    <citation type="submission" date="2016-11" db="EMBL/GenBank/DDBJ databases">
        <title>Study of marine rhodopsin-containing bacteria.</title>
        <authorList>
            <person name="Yoshizawa S."/>
            <person name="Kumagai Y."/>
            <person name="Kogure K."/>
        </authorList>
    </citation>
    <scope>NUCLEOTIDE SEQUENCE [LARGE SCALE GENOMIC DNA]</scope>
    <source>
        <strain evidence="3 4">SG-29</strain>
    </source>
</reference>
<proteinExistence type="predicted"/>
<dbReference type="Pfam" id="PF00534">
    <property type="entry name" value="Glycos_transf_1"/>
    <property type="match status" value="1"/>
</dbReference>